<keyword evidence="5" id="KW-0349">Heme</keyword>
<dbReference type="InterPro" id="IPR001128">
    <property type="entry name" value="Cyt_P450"/>
</dbReference>
<keyword evidence="3 5" id="KW-0479">Metal-binding</keyword>
<accession>A0A6A6T0Y0</accession>
<reference evidence="6" key="1">
    <citation type="journal article" date="2020" name="Stud. Mycol.">
        <title>101 Dothideomycetes genomes: a test case for predicting lifestyles and emergence of pathogens.</title>
        <authorList>
            <person name="Haridas S."/>
            <person name="Albert R."/>
            <person name="Binder M."/>
            <person name="Bloem J."/>
            <person name="Labutti K."/>
            <person name="Salamov A."/>
            <person name="Andreopoulos B."/>
            <person name="Baker S."/>
            <person name="Barry K."/>
            <person name="Bills G."/>
            <person name="Bluhm B."/>
            <person name="Cannon C."/>
            <person name="Castanera R."/>
            <person name="Culley D."/>
            <person name="Daum C."/>
            <person name="Ezra D."/>
            <person name="Gonzalez J."/>
            <person name="Henrissat B."/>
            <person name="Kuo A."/>
            <person name="Liang C."/>
            <person name="Lipzen A."/>
            <person name="Lutzoni F."/>
            <person name="Magnuson J."/>
            <person name="Mondo S."/>
            <person name="Nolan M."/>
            <person name="Ohm R."/>
            <person name="Pangilinan J."/>
            <person name="Park H.-J."/>
            <person name="Ramirez L."/>
            <person name="Alfaro M."/>
            <person name="Sun H."/>
            <person name="Tritt A."/>
            <person name="Yoshinaga Y."/>
            <person name="Zwiers L.-H."/>
            <person name="Turgeon B."/>
            <person name="Goodwin S."/>
            <person name="Spatafora J."/>
            <person name="Crous P."/>
            <person name="Grigoriev I."/>
        </authorList>
    </citation>
    <scope>NUCLEOTIDE SEQUENCE</scope>
    <source>
        <strain evidence="6">CBS 122681</strain>
    </source>
</reference>
<feature type="binding site" description="axial binding residue" evidence="5">
    <location>
        <position position="478"/>
    </location>
    <ligand>
        <name>heme</name>
        <dbReference type="ChEBI" id="CHEBI:30413"/>
    </ligand>
    <ligandPart>
        <name>Fe</name>
        <dbReference type="ChEBI" id="CHEBI:18248"/>
    </ligandPart>
</feature>
<dbReference type="PANTHER" id="PTHR24305:SF166">
    <property type="entry name" value="CYTOCHROME P450 12A4, MITOCHONDRIAL-RELATED"/>
    <property type="match status" value="1"/>
</dbReference>
<dbReference type="InterPro" id="IPR036396">
    <property type="entry name" value="Cyt_P450_sf"/>
</dbReference>
<dbReference type="GO" id="GO:0004497">
    <property type="term" value="F:monooxygenase activity"/>
    <property type="evidence" value="ECO:0007669"/>
    <property type="project" value="InterPro"/>
</dbReference>
<dbReference type="Pfam" id="PF00067">
    <property type="entry name" value="p450"/>
    <property type="match status" value="1"/>
</dbReference>
<dbReference type="Gene3D" id="1.10.630.10">
    <property type="entry name" value="Cytochrome P450"/>
    <property type="match status" value="1"/>
</dbReference>
<gene>
    <name evidence="6" type="ORF">K491DRAFT_694460</name>
</gene>
<dbReference type="GO" id="GO:0020037">
    <property type="term" value="F:heme binding"/>
    <property type="evidence" value="ECO:0007669"/>
    <property type="project" value="InterPro"/>
</dbReference>
<evidence type="ECO:0000256" key="3">
    <source>
        <dbReference type="ARBA" id="ARBA00022723"/>
    </source>
</evidence>
<evidence type="ECO:0000256" key="2">
    <source>
        <dbReference type="ARBA" id="ARBA00010617"/>
    </source>
</evidence>
<dbReference type="OrthoDB" id="1470350at2759"/>
<evidence type="ECO:0000256" key="4">
    <source>
        <dbReference type="ARBA" id="ARBA00023004"/>
    </source>
</evidence>
<dbReference type="AlphaFoldDB" id="A0A6A6T0Y0"/>
<name>A0A6A6T0Y0_9PLEO</name>
<evidence type="ECO:0000313" key="7">
    <source>
        <dbReference type="Proteomes" id="UP000799324"/>
    </source>
</evidence>
<dbReference type="CDD" id="cd11059">
    <property type="entry name" value="CYP_fungal"/>
    <property type="match status" value="1"/>
</dbReference>
<evidence type="ECO:0000256" key="5">
    <source>
        <dbReference type="PIRSR" id="PIRSR602403-1"/>
    </source>
</evidence>
<evidence type="ECO:0000313" key="6">
    <source>
        <dbReference type="EMBL" id="KAF2653719.1"/>
    </source>
</evidence>
<dbReference type="EMBL" id="MU004376">
    <property type="protein sequence ID" value="KAF2653719.1"/>
    <property type="molecule type" value="Genomic_DNA"/>
</dbReference>
<proteinExistence type="inferred from homology"/>
<keyword evidence="4 5" id="KW-0408">Iron</keyword>
<dbReference type="InterPro" id="IPR002403">
    <property type="entry name" value="Cyt_P450_E_grp-IV"/>
</dbReference>
<dbReference type="PRINTS" id="PR00465">
    <property type="entry name" value="EP450IV"/>
</dbReference>
<comment type="similarity">
    <text evidence="2">Belongs to the cytochrome P450 family.</text>
</comment>
<dbReference type="Proteomes" id="UP000799324">
    <property type="component" value="Unassembled WGS sequence"/>
</dbReference>
<protein>
    <submittedName>
        <fullName evidence="6">Cytochrome P450</fullName>
    </submittedName>
</protein>
<organism evidence="6 7">
    <name type="scientific">Lophiostoma macrostomum CBS 122681</name>
    <dbReference type="NCBI Taxonomy" id="1314788"/>
    <lineage>
        <taxon>Eukaryota</taxon>
        <taxon>Fungi</taxon>
        <taxon>Dikarya</taxon>
        <taxon>Ascomycota</taxon>
        <taxon>Pezizomycotina</taxon>
        <taxon>Dothideomycetes</taxon>
        <taxon>Pleosporomycetidae</taxon>
        <taxon>Pleosporales</taxon>
        <taxon>Lophiostomataceae</taxon>
        <taxon>Lophiostoma</taxon>
    </lineage>
</organism>
<dbReference type="GO" id="GO:0005506">
    <property type="term" value="F:iron ion binding"/>
    <property type="evidence" value="ECO:0007669"/>
    <property type="project" value="InterPro"/>
</dbReference>
<dbReference type="InterPro" id="IPR050121">
    <property type="entry name" value="Cytochrome_P450_monoxygenase"/>
</dbReference>
<keyword evidence="7" id="KW-1185">Reference proteome</keyword>
<dbReference type="SUPFAM" id="SSF48264">
    <property type="entry name" value="Cytochrome P450"/>
    <property type="match status" value="1"/>
</dbReference>
<comment type="cofactor">
    <cofactor evidence="1 5">
        <name>heme</name>
        <dbReference type="ChEBI" id="CHEBI:30413"/>
    </cofactor>
</comment>
<dbReference type="PANTHER" id="PTHR24305">
    <property type="entry name" value="CYTOCHROME P450"/>
    <property type="match status" value="1"/>
</dbReference>
<dbReference type="GO" id="GO:0016705">
    <property type="term" value="F:oxidoreductase activity, acting on paired donors, with incorporation or reduction of molecular oxygen"/>
    <property type="evidence" value="ECO:0007669"/>
    <property type="project" value="InterPro"/>
</dbReference>
<evidence type="ECO:0000256" key="1">
    <source>
        <dbReference type="ARBA" id="ARBA00001971"/>
    </source>
</evidence>
<sequence>MDLNITLLALGILGLLAVYQLFVYPAFLSPLAKVPAANFSASFSSLWSNYIRWANIENNTLYELHRKLGPIVRLGPNELSVDCYEGGLKTIYTGGFHKTDFYKNRFTNYGMQNSFTMIDKAEHSARKRMLSNIYSKTVVLASPTVKETTKSILFERLLPIFQAAAETGRSIDVHRLDYAYAMDSFMSYQFGLSIGSNFIQDDSKRNWYLDNFFGRRPWIYWITEHPQLAALLSKVGLHIIPKWVDESTEALEAWQIDICDKAERLLSTNPSIASTDPGNYPAIFATERAQFQKSDGVNWKTVSPGQAYPRRLEIASDMYDHNAAAHETSGDTLTYVYYELSKRPALQAELRKELLTLQPPILFPAETADISTVTFPDPKAVDQLPLLDATLQETLRRWVAVPGPQFRRTPAEGCSLAGYDNIPGGVRVSCLAYSLHRNPNVFPSPLEWRPERWLHATGDELREMRRWFWAWGSGGNMCIGSNFATHSMKHAIAAIYTNFTTEIVDAEGIEQAEGFTAGPVGDKLVLRFRHV</sequence>